<feature type="region of interest" description="Disordered" evidence="1">
    <location>
        <begin position="1"/>
        <end position="112"/>
    </location>
</feature>
<evidence type="ECO:0000256" key="1">
    <source>
        <dbReference type="SAM" id="MobiDB-lite"/>
    </source>
</evidence>
<evidence type="ECO:0000313" key="3">
    <source>
        <dbReference type="Proteomes" id="UP000800036"/>
    </source>
</evidence>
<sequence length="618" mass="69408">MFDSAAPPDESQQHEAPRNIRRYFGGQQQMSEGSTVDTPSINDVEHMSSPVESRVHEESSDEDDVPLCDRRQRDLRQKTMSTSFKKPDQGSPVSIGKNHLHKRPGPKPYAAKPIAKNDMKAKMEVIRAIEKNWGKNFIINYIPKCHRPLQKKRGGKRTAYRQHEIDPKNWLPSILKSILMISELTDDKVFLKKAFNDIVRHRIKHTGNRKPQLVTTDLDIIEDMLTRGWDIETSFSIRYKHLLLAQPKGYLETDEDIDHILACGDDDYPQVSDHEDEEQNDGDEMEADAEDDDDSLDLSSPYKQKNTYIHGSPHQPPKKIKPKSSKLSKPIKKGKQDTPTKAPKRSKLPARQSVPPSPQQMPQHPYSAYSMPGYPPYGGYSGYPPMPGYPPQQHMKGYPPMPPHMKNYPPPPMYPWPAYGQYPSYGQQDPNDKDADAQDPRVQEPRAQPHGYPPQGYPPHGFPPHGYPPMPPYGHPMSPSPTLSRSTPAPSNTSGGMAHRDRDRARFSSFTSHRARSSSVRPEGPARYDASGIPVAPRIKREPGVKERPIAVEEFEDADMPSNDLGPSAEDEDTGNRAGDGEVDDDVAEALKVQEEICAQEKKVEALKAKLASTKGGR</sequence>
<feature type="compositionally biased region" description="Polar residues" evidence="1">
    <location>
        <begin position="26"/>
        <end position="41"/>
    </location>
</feature>
<feature type="compositionally biased region" description="Basic and acidic residues" evidence="1">
    <location>
        <begin position="67"/>
        <end position="77"/>
    </location>
</feature>
<organism evidence="2 3">
    <name type="scientific">Bimuria novae-zelandiae CBS 107.79</name>
    <dbReference type="NCBI Taxonomy" id="1447943"/>
    <lineage>
        <taxon>Eukaryota</taxon>
        <taxon>Fungi</taxon>
        <taxon>Dikarya</taxon>
        <taxon>Ascomycota</taxon>
        <taxon>Pezizomycotina</taxon>
        <taxon>Dothideomycetes</taxon>
        <taxon>Pleosporomycetidae</taxon>
        <taxon>Pleosporales</taxon>
        <taxon>Massarineae</taxon>
        <taxon>Didymosphaeriaceae</taxon>
        <taxon>Bimuria</taxon>
    </lineage>
</organism>
<evidence type="ECO:0000313" key="2">
    <source>
        <dbReference type="EMBL" id="KAF1976865.1"/>
    </source>
</evidence>
<feature type="compositionally biased region" description="Basic residues" evidence="1">
    <location>
        <begin position="316"/>
        <end position="333"/>
    </location>
</feature>
<feature type="compositionally biased region" description="Pro residues" evidence="1">
    <location>
        <begin position="399"/>
        <end position="415"/>
    </location>
</feature>
<proteinExistence type="predicted"/>
<feature type="compositionally biased region" description="Acidic residues" evidence="1">
    <location>
        <begin position="264"/>
        <end position="296"/>
    </location>
</feature>
<feature type="compositionally biased region" description="Low complexity" evidence="1">
    <location>
        <begin position="360"/>
        <end position="372"/>
    </location>
</feature>
<feature type="region of interest" description="Disordered" evidence="1">
    <location>
        <begin position="263"/>
        <end position="585"/>
    </location>
</feature>
<feature type="compositionally biased region" description="Polar residues" evidence="1">
    <location>
        <begin position="482"/>
        <end position="495"/>
    </location>
</feature>
<protein>
    <submittedName>
        <fullName evidence="2">Uncharacterized protein</fullName>
    </submittedName>
</protein>
<dbReference type="EMBL" id="ML976665">
    <property type="protein sequence ID" value="KAF1976865.1"/>
    <property type="molecule type" value="Genomic_DNA"/>
</dbReference>
<dbReference type="OrthoDB" id="3800150at2759"/>
<keyword evidence="3" id="KW-1185">Reference proteome</keyword>
<name>A0A6A5VIP6_9PLEO</name>
<dbReference type="AlphaFoldDB" id="A0A6A5VIP6"/>
<feature type="compositionally biased region" description="Pro residues" evidence="1">
    <location>
        <begin position="451"/>
        <end position="474"/>
    </location>
</feature>
<gene>
    <name evidence="2" type="ORF">BU23DRAFT_565535</name>
</gene>
<feature type="compositionally biased region" description="Basic and acidic residues" evidence="1">
    <location>
        <begin position="430"/>
        <end position="444"/>
    </location>
</feature>
<reference evidence="2" key="1">
    <citation type="journal article" date="2020" name="Stud. Mycol.">
        <title>101 Dothideomycetes genomes: a test case for predicting lifestyles and emergence of pathogens.</title>
        <authorList>
            <person name="Haridas S."/>
            <person name="Albert R."/>
            <person name="Binder M."/>
            <person name="Bloem J."/>
            <person name="Labutti K."/>
            <person name="Salamov A."/>
            <person name="Andreopoulos B."/>
            <person name="Baker S."/>
            <person name="Barry K."/>
            <person name="Bills G."/>
            <person name="Bluhm B."/>
            <person name="Cannon C."/>
            <person name="Castanera R."/>
            <person name="Culley D."/>
            <person name="Daum C."/>
            <person name="Ezra D."/>
            <person name="Gonzalez J."/>
            <person name="Henrissat B."/>
            <person name="Kuo A."/>
            <person name="Liang C."/>
            <person name="Lipzen A."/>
            <person name="Lutzoni F."/>
            <person name="Magnuson J."/>
            <person name="Mondo S."/>
            <person name="Nolan M."/>
            <person name="Ohm R."/>
            <person name="Pangilinan J."/>
            <person name="Park H.-J."/>
            <person name="Ramirez L."/>
            <person name="Alfaro M."/>
            <person name="Sun H."/>
            <person name="Tritt A."/>
            <person name="Yoshinaga Y."/>
            <person name="Zwiers L.-H."/>
            <person name="Turgeon B."/>
            <person name="Goodwin S."/>
            <person name="Spatafora J."/>
            <person name="Crous P."/>
            <person name="Grigoriev I."/>
        </authorList>
    </citation>
    <scope>NUCLEOTIDE SEQUENCE</scope>
    <source>
        <strain evidence="2">CBS 107.79</strain>
    </source>
</reference>
<dbReference type="Proteomes" id="UP000800036">
    <property type="component" value="Unassembled WGS sequence"/>
</dbReference>
<feature type="compositionally biased region" description="Basic and acidic residues" evidence="1">
    <location>
        <begin position="539"/>
        <end position="551"/>
    </location>
</feature>
<accession>A0A6A5VIP6</accession>